<keyword evidence="3" id="KW-1185">Reference proteome</keyword>
<comment type="caution">
    <text evidence="2">The sequence shown here is derived from an EMBL/GenBank/DDBJ whole genome shotgun (WGS) entry which is preliminary data.</text>
</comment>
<dbReference type="RefSeq" id="XP_068366021.1">
    <property type="nucleotide sequence ID" value="XM_068499420.1"/>
</dbReference>
<dbReference type="Proteomes" id="UP000179807">
    <property type="component" value="Unassembled WGS sequence"/>
</dbReference>
<protein>
    <submittedName>
        <fullName evidence="2">Uncharacterized protein</fullName>
    </submittedName>
</protein>
<accession>A0A1J4KTS6</accession>
<evidence type="ECO:0000313" key="2">
    <source>
        <dbReference type="EMBL" id="OHT12885.1"/>
    </source>
</evidence>
<evidence type="ECO:0000256" key="1">
    <source>
        <dbReference type="SAM" id="Coils"/>
    </source>
</evidence>
<organism evidence="2 3">
    <name type="scientific">Tritrichomonas foetus</name>
    <dbReference type="NCBI Taxonomy" id="1144522"/>
    <lineage>
        <taxon>Eukaryota</taxon>
        <taxon>Metamonada</taxon>
        <taxon>Parabasalia</taxon>
        <taxon>Tritrichomonadida</taxon>
        <taxon>Tritrichomonadidae</taxon>
        <taxon>Tritrichomonas</taxon>
    </lineage>
</organism>
<reference evidence="2" key="1">
    <citation type="submission" date="2016-10" db="EMBL/GenBank/DDBJ databases">
        <authorList>
            <person name="Benchimol M."/>
            <person name="Almeida L.G."/>
            <person name="Vasconcelos A.T."/>
            <person name="Perreira-Neves A."/>
            <person name="Rosa I.A."/>
            <person name="Tasca T."/>
            <person name="Bogo M.R."/>
            <person name="de Souza W."/>
        </authorList>
    </citation>
    <scope>NUCLEOTIDE SEQUENCE [LARGE SCALE GENOMIC DNA]</scope>
    <source>
        <strain evidence="2">K</strain>
    </source>
</reference>
<feature type="coiled-coil region" evidence="1">
    <location>
        <begin position="264"/>
        <end position="291"/>
    </location>
</feature>
<dbReference type="AlphaFoldDB" id="A0A1J4KTS6"/>
<dbReference type="GeneID" id="94834124"/>
<dbReference type="VEuPathDB" id="TrichDB:TRFO_17156"/>
<sequence>MKRFLSQKSKLAIKQIQMRLSQRCLENEKHFRLHLLWNIAQKSTQPFYDPQFFNILLRQYPCDCIQHRIKPNTIDNNMLHENIVASELHDFCETNQLFSERKRSDLLNLYNFISSSFFTFQEKCEKYQIDLNDYIEWCRLVSMKNFALHEQLTKEAIDYNQIKIHHLPPRPIPRELLRTQTIIDEQISIGMERQRKVVSRCILPSTRKIADKETPKLKPHIVKSVNSHVPDSSTRCISSDQMKLERAILIEQAVDLDNSEIVDINTLNHDLEEVETKYRKLLEHKNTLLGEIAKRKRDFVSLSKIGITKTEELNYNNTRLEIYRDIISKNTAELTKILDENKYIQNKLDLLATTRRSLQFSARYKQAL</sequence>
<dbReference type="EMBL" id="MLAK01000553">
    <property type="protein sequence ID" value="OHT12885.1"/>
    <property type="molecule type" value="Genomic_DNA"/>
</dbReference>
<gene>
    <name evidence="2" type="ORF">TRFO_17156</name>
</gene>
<name>A0A1J4KTS6_9EUKA</name>
<proteinExistence type="predicted"/>
<keyword evidence="1" id="KW-0175">Coiled coil</keyword>
<evidence type="ECO:0000313" key="3">
    <source>
        <dbReference type="Proteomes" id="UP000179807"/>
    </source>
</evidence>